<sequence length="720" mass="81502">MSESSLAVTLSVLQHIVTIQLLFTEMSNTASPQKLDLDDLSPEDRIQLALEAVCDSGLKPNGDPCLSLRQAAQIYRVSHSTLTARFHGRPTCRQAHEHERKLSQIQENVLVAWIKVVGRRGIPFSPQLVQDYASELAEEPVGDSWVRRFAQRHPDLKLSWTTNLEQCRARALNRHLVQEYFHLIHELILKYNLTPENIYNMDEKGIMLGIGRRTRAFVDRDQKTLYQIEDGNRELVTVIECISADGTALRPSVIYQGTRRDLEWGRNNPCGASISHSPNGWTDQELGAIWLEKDFEPQTAARNSSGGYRLLILDGHNSHCTYRFCSFAEKHNIIVVCLPAHTTHALQPCDVGVFGPLETCWRAVVTQAGRDMVRISKLNLLQYYHEARTQAFKASTIRNAFRKTGIWPWNPDAIDVSLFEPSKNTTTDSAQPLPAALPSILVLDESTLPTTSNTQLPTIPEGTELPSTAMSSNAAVEPGPRYKIPIPPTPPHYASRQDLRKQVKELRSLVKEAGVQLEQSFTQMKLMDKENGQLRMRANKKEKRPTRRLDTTHARHLTDTEALERLARADWDKNMKAVFAEAKQVFKLRRKVVTDYEKAIAAAEKLRREQEKAEKKEVQNAAKQAEKEARKAAPRGRRTRGPGKQTAVASEGERRIRRVILIVREPSEIEQAAEITDSQSEDDDHIPNSQSVETETMASQESTSREGRDVHRNLRRSSRK</sequence>
<proteinExistence type="predicted"/>
<dbReference type="EMBL" id="JANHOG010001634">
    <property type="protein sequence ID" value="KAJ3534000.1"/>
    <property type="molecule type" value="Genomic_DNA"/>
</dbReference>
<gene>
    <name evidence="1" type="ORF">NM688_g7200</name>
</gene>
<organism evidence="1 2">
    <name type="scientific">Phlebia brevispora</name>
    <dbReference type="NCBI Taxonomy" id="194682"/>
    <lineage>
        <taxon>Eukaryota</taxon>
        <taxon>Fungi</taxon>
        <taxon>Dikarya</taxon>
        <taxon>Basidiomycota</taxon>
        <taxon>Agaricomycotina</taxon>
        <taxon>Agaricomycetes</taxon>
        <taxon>Polyporales</taxon>
        <taxon>Meruliaceae</taxon>
        <taxon>Phlebia</taxon>
    </lineage>
</organism>
<accession>A0ACC1S868</accession>
<protein>
    <submittedName>
        <fullName evidence="1">Uncharacterized protein</fullName>
    </submittedName>
</protein>
<evidence type="ECO:0000313" key="2">
    <source>
        <dbReference type="Proteomes" id="UP001148662"/>
    </source>
</evidence>
<dbReference type="Proteomes" id="UP001148662">
    <property type="component" value="Unassembled WGS sequence"/>
</dbReference>
<keyword evidence="2" id="KW-1185">Reference proteome</keyword>
<evidence type="ECO:0000313" key="1">
    <source>
        <dbReference type="EMBL" id="KAJ3534000.1"/>
    </source>
</evidence>
<comment type="caution">
    <text evidence="1">The sequence shown here is derived from an EMBL/GenBank/DDBJ whole genome shotgun (WGS) entry which is preliminary data.</text>
</comment>
<name>A0ACC1S868_9APHY</name>
<reference evidence="1" key="1">
    <citation type="submission" date="2022-07" db="EMBL/GenBank/DDBJ databases">
        <title>Genome Sequence of Phlebia brevispora.</title>
        <authorList>
            <person name="Buettner E."/>
        </authorList>
    </citation>
    <scope>NUCLEOTIDE SEQUENCE</scope>
    <source>
        <strain evidence="1">MPL23</strain>
    </source>
</reference>